<evidence type="ECO:0000313" key="1">
    <source>
        <dbReference type="EMBL" id="KAI4378072.1"/>
    </source>
</evidence>
<evidence type="ECO:0000313" key="2">
    <source>
        <dbReference type="Proteomes" id="UP001057402"/>
    </source>
</evidence>
<gene>
    <name evidence="1" type="ORF">MLD38_015609</name>
</gene>
<organism evidence="1 2">
    <name type="scientific">Melastoma candidum</name>
    <dbReference type="NCBI Taxonomy" id="119954"/>
    <lineage>
        <taxon>Eukaryota</taxon>
        <taxon>Viridiplantae</taxon>
        <taxon>Streptophyta</taxon>
        <taxon>Embryophyta</taxon>
        <taxon>Tracheophyta</taxon>
        <taxon>Spermatophyta</taxon>
        <taxon>Magnoliopsida</taxon>
        <taxon>eudicotyledons</taxon>
        <taxon>Gunneridae</taxon>
        <taxon>Pentapetalae</taxon>
        <taxon>rosids</taxon>
        <taxon>malvids</taxon>
        <taxon>Myrtales</taxon>
        <taxon>Melastomataceae</taxon>
        <taxon>Melastomatoideae</taxon>
        <taxon>Melastomateae</taxon>
        <taxon>Melastoma</taxon>
    </lineage>
</organism>
<dbReference type="EMBL" id="CM042883">
    <property type="protein sequence ID" value="KAI4378072.1"/>
    <property type="molecule type" value="Genomic_DNA"/>
</dbReference>
<reference evidence="2" key="1">
    <citation type="journal article" date="2023" name="Front. Plant Sci.">
        <title>Chromosomal-level genome assembly of Melastoma candidum provides insights into trichome evolution.</title>
        <authorList>
            <person name="Zhong Y."/>
            <person name="Wu W."/>
            <person name="Sun C."/>
            <person name="Zou P."/>
            <person name="Liu Y."/>
            <person name="Dai S."/>
            <person name="Zhou R."/>
        </authorList>
    </citation>
    <scope>NUCLEOTIDE SEQUENCE [LARGE SCALE GENOMIC DNA]</scope>
</reference>
<dbReference type="Proteomes" id="UP001057402">
    <property type="component" value="Chromosome 4"/>
</dbReference>
<keyword evidence="2" id="KW-1185">Reference proteome</keyword>
<sequence length="114" mass="12345">MEHTAVKSYIALCVGVAQKWDKITTRSGHGKSEFGAWRVYAASDLGRALPGGSLLHDMDASFRGLSIKKGCFIKVPSPRYTDDDQEILVVEEESKSVLDGTEANKSQGLGENVS</sequence>
<comment type="caution">
    <text evidence="1">The sequence shown here is derived from an EMBL/GenBank/DDBJ whole genome shotgun (WGS) entry which is preliminary data.</text>
</comment>
<name>A0ACB9RGA2_9MYRT</name>
<proteinExistence type="predicted"/>
<accession>A0ACB9RGA2</accession>
<protein>
    <submittedName>
        <fullName evidence="1">Uncharacterized protein</fullName>
    </submittedName>
</protein>